<dbReference type="PROSITE" id="PS51257">
    <property type="entry name" value="PROKAR_LIPOPROTEIN"/>
    <property type="match status" value="1"/>
</dbReference>
<keyword evidence="1" id="KW-0732">Signal</keyword>
<comment type="caution">
    <text evidence="3">The sequence shown here is derived from an EMBL/GenBank/DDBJ whole genome shotgun (WGS) entry which is preliminary data.</text>
</comment>
<dbReference type="EMBL" id="JACNMF010000002">
    <property type="protein sequence ID" value="MBC3757927.1"/>
    <property type="molecule type" value="Genomic_DNA"/>
</dbReference>
<dbReference type="Proteomes" id="UP000656244">
    <property type="component" value="Unassembled WGS sequence"/>
</dbReference>
<feature type="chain" id="PRO_5037940593" evidence="1">
    <location>
        <begin position="22"/>
        <end position="376"/>
    </location>
</feature>
<accession>A0A923KJY6</accession>
<dbReference type="Pfam" id="PF14292">
    <property type="entry name" value="SusE"/>
    <property type="match status" value="1"/>
</dbReference>
<evidence type="ECO:0000313" key="4">
    <source>
        <dbReference type="Proteomes" id="UP000656244"/>
    </source>
</evidence>
<evidence type="ECO:0000313" key="3">
    <source>
        <dbReference type="EMBL" id="MBC3757927.1"/>
    </source>
</evidence>
<organism evidence="3 4">
    <name type="scientific">Hyunsoonleella aquatilis</name>
    <dbReference type="NCBI Taxonomy" id="2762758"/>
    <lineage>
        <taxon>Bacteria</taxon>
        <taxon>Pseudomonadati</taxon>
        <taxon>Bacteroidota</taxon>
        <taxon>Flavobacteriia</taxon>
        <taxon>Flavobacteriales</taxon>
        <taxon>Flavobacteriaceae</taxon>
    </lineage>
</organism>
<dbReference type="GO" id="GO:2001070">
    <property type="term" value="F:starch binding"/>
    <property type="evidence" value="ECO:0007669"/>
    <property type="project" value="InterPro"/>
</dbReference>
<dbReference type="AlphaFoldDB" id="A0A923KJY6"/>
<dbReference type="InterPro" id="IPR025970">
    <property type="entry name" value="SusE"/>
</dbReference>
<keyword evidence="4" id="KW-1185">Reference proteome</keyword>
<feature type="signal peptide" evidence="1">
    <location>
        <begin position="1"/>
        <end position="21"/>
    </location>
</feature>
<name>A0A923KJY6_9FLAO</name>
<proteinExistence type="predicted"/>
<dbReference type="GO" id="GO:0019867">
    <property type="term" value="C:outer membrane"/>
    <property type="evidence" value="ECO:0007669"/>
    <property type="project" value="InterPro"/>
</dbReference>
<feature type="domain" description="SusE outer membrane protein" evidence="2">
    <location>
        <begin position="29"/>
        <end position="131"/>
    </location>
</feature>
<reference evidence="3" key="1">
    <citation type="submission" date="2020-08" db="EMBL/GenBank/DDBJ databases">
        <title>Hyunsoonleella sp. strain SJ7 genome sequencing and assembly.</title>
        <authorList>
            <person name="Kim I."/>
        </authorList>
    </citation>
    <scope>NUCLEOTIDE SEQUENCE</scope>
    <source>
        <strain evidence="3">SJ7</strain>
    </source>
</reference>
<gene>
    <name evidence="3" type="ORF">H7U19_05895</name>
</gene>
<sequence>MMKYIKNISIFVLAVCTAVLASSCEDGTDEFLVSETAPVLLSDLSINNIELDPVNVNNPAMTLTWTEANYGQQATVNYNIEIAADEAFTNPTTASSVSGNNTATLSVSELNSAAGTLGLPPFAWNTLYARVVSSLGTQNGIAVASNSISFMVFPYFNYPFDDYYLVGNGVAPGWDNNANNPALFRDAGNQNLYHYTGFFTNSSGDFGEGRFKVLESRGLWQPQWGVTDNEGDDVIKTGGDIAGNPGTQGSDPGRFGVASSGYYHFTINFGDQSYTMEPYDASGATDFTSMEIQGSATTIAAMTQSSFDSHIWNIPSVRLVPGELQFVTNTGSSWGGSTEFSGQATEGGSIPVVVEDDYEVWFNDLDGRYILIPLNL</sequence>
<dbReference type="Gene3D" id="2.60.40.3620">
    <property type="match status" value="1"/>
</dbReference>
<protein>
    <submittedName>
        <fullName evidence="3">SusE domain-containing protein</fullName>
    </submittedName>
</protein>
<evidence type="ECO:0000256" key="1">
    <source>
        <dbReference type="SAM" id="SignalP"/>
    </source>
</evidence>
<evidence type="ECO:0000259" key="2">
    <source>
        <dbReference type="Pfam" id="PF14292"/>
    </source>
</evidence>
<dbReference type="RefSeq" id="WP_186560108.1">
    <property type="nucleotide sequence ID" value="NZ_JACNMF010000002.1"/>
</dbReference>